<dbReference type="EMBL" id="VASG01000011">
    <property type="protein sequence ID" value="TLP69530.1"/>
    <property type="molecule type" value="Genomic_DNA"/>
</dbReference>
<feature type="transmembrane region" description="Helical" evidence="1">
    <location>
        <begin position="48"/>
        <end position="68"/>
    </location>
</feature>
<sequence>MWEVLDALLEPLYGPALYAVGWPIVKLLTLGRFPRPGLSRSYCMEAQWVRGAGVTLLVLLGAAALGLFSD</sequence>
<comment type="caution">
    <text evidence="2">The sequence shown here is derived from an EMBL/GenBank/DDBJ whole genome shotgun (WGS) entry which is preliminary data.</text>
</comment>
<keyword evidence="1" id="KW-1133">Transmembrane helix</keyword>
<evidence type="ECO:0000313" key="2">
    <source>
        <dbReference type="EMBL" id="TLP69530.1"/>
    </source>
</evidence>
<gene>
    <name evidence="2" type="ORF">FEA48_29015</name>
</gene>
<dbReference type="RefSeq" id="WP_138216877.1">
    <property type="nucleotide sequence ID" value="NZ_VASG01000011.1"/>
</dbReference>
<evidence type="ECO:0000256" key="1">
    <source>
        <dbReference type="SAM" id="Phobius"/>
    </source>
</evidence>
<dbReference type="AlphaFoldDB" id="A0A5R8ZV22"/>
<evidence type="ECO:0000313" key="3">
    <source>
        <dbReference type="Proteomes" id="UP000307510"/>
    </source>
</evidence>
<keyword evidence="1" id="KW-0472">Membrane</keyword>
<proteinExistence type="predicted"/>
<reference evidence="3" key="2">
    <citation type="submission" date="2019-06" db="EMBL/GenBank/DDBJ databases">
        <title>AzeR, a transcriptional regulator that responds to azelaic acid in Pseudomonas nitroreducens.</title>
        <authorList>
            <person name="Bez C."/>
            <person name="Javvadi S.G."/>
            <person name="Bertani I."/>
            <person name="Devescovi G."/>
            <person name="Studholme D.J."/>
            <person name="Geller A."/>
            <person name="Levy A."/>
            <person name="Venturi V."/>
        </authorList>
    </citation>
    <scope>NUCLEOTIDE SEQUENCE [LARGE SCALE GENOMIC DNA]</scope>
    <source>
        <strain evidence="3">DSM 9128</strain>
    </source>
</reference>
<accession>A0A5R8ZV22</accession>
<name>A0A5R8ZV22_PSENT</name>
<dbReference type="Proteomes" id="UP000307510">
    <property type="component" value="Unassembled WGS sequence"/>
</dbReference>
<keyword evidence="1" id="KW-0812">Transmembrane</keyword>
<protein>
    <submittedName>
        <fullName evidence="2">Uncharacterized protein</fullName>
    </submittedName>
</protein>
<organism evidence="2 3">
    <name type="scientific">Pseudomonas nitroreducens</name>
    <dbReference type="NCBI Taxonomy" id="46680"/>
    <lineage>
        <taxon>Bacteria</taxon>
        <taxon>Pseudomonadati</taxon>
        <taxon>Pseudomonadota</taxon>
        <taxon>Gammaproteobacteria</taxon>
        <taxon>Pseudomonadales</taxon>
        <taxon>Pseudomonadaceae</taxon>
        <taxon>Pseudomonas</taxon>
    </lineage>
</organism>
<feature type="transmembrane region" description="Helical" evidence="1">
    <location>
        <begin position="12"/>
        <end position="28"/>
    </location>
</feature>
<reference evidence="2 3" key="1">
    <citation type="submission" date="2019-05" db="EMBL/GenBank/DDBJ databases">
        <authorList>
            <person name="Moore K."/>
            <person name="O'Neill P."/>
            <person name="Farbos A."/>
            <person name="Studholme D.J."/>
        </authorList>
    </citation>
    <scope>NUCLEOTIDE SEQUENCE [LARGE SCALE GENOMIC DNA]</scope>
    <source>
        <strain evidence="2 3">DSM 9128</strain>
    </source>
</reference>